<sequence length="126" mass="14701">MKKRTEPVKTAWVTHAAGDSWNSRTRERTDLDPRDFDLMKLAYGVKRELEHTVDRELATKLAMEKLAEDDEHYEKLGGLKIPKKFKLKKPKLSPVDVPKAKKIDKVKTVSEKVVERARKFMKQRRG</sequence>
<organism evidence="1">
    <name type="scientific">marine sediment metagenome</name>
    <dbReference type="NCBI Taxonomy" id="412755"/>
    <lineage>
        <taxon>unclassified sequences</taxon>
        <taxon>metagenomes</taxon>
        <taxon>ecological metagenomes</taxon>
    </lineage>
</organism>
<comment type="caution">
    <text evidence="1">The sequence shown here is derived from an EMBL/GenBank/DDBJ whole genome shotgun (WGS) entry which is preliminary data.</text>
</comment>
<reference evidence="1" key="1">
    <citation type="journal article" date="2015" name="Nature">
        <title>Complex archaea that bridge the gap between prokaryotes and eukaryotes.</title>
        <authorList>
            <person name="Spang A."/>
            <person name="Saw J.H."/>
            <person name="Jorgensen S.L."/>
            <person name="Zaremba-Niedzwiedzka K."/>
            <person name="Martijn J."/>
            <person name="Lind A.E."/>
            <person name="van Eijk R."/>
            <person name="Schleper C."/>
            <person name="Guy L."/>
            <person name="Ettema T.J."/>
        </authorList>
    </citation>
    <scope>NUCLEOTIDE SEQUENCE</scope>
</reference>
<dbReference type="AlphaFoldDB" id="A0A0F9HVW2"/>
<name>A0A0F9HVW2_9ZZZZ</name>
<dbReference type="EMBL" id="LAZR01014014">
    <property type="protein sequence ID" value="KKM19327.1"/>
    <property type="molecule type" value="Genomic_DNA"/>
</dbReference>
<accession>A0A0F9HVW2</accession>
<protein>
    <submittedName>
        <fullName evidence="1">Uncharacterized protein</fullName>
    </submittedName>
</protein>
<gene>
    <name evidence="1" type="ORF">LCGC14_1656730</name>
</gene>
<evidence type="ECO:0000313" key="1">
    <source>
        <dbReference type="EMBL" id="KKM19327.1"/>
    </source>
</evidence>
<proteinExistence type="predicted"/>